<keyword evidence="1" id="KW-0472">Membrane</keyword>
<comment type="caution">
    <text evidence="2">The sequence shown here is derived from an EMBL/GenBank/DDBJ whole genome shotgun (WGS) entry which is preliminary data.</text>
</comment>
<evidence type="ECO:0000313" key="3">
    <source>
        <dbReference type="Proteomes" id="UP000249185"/>
    </source>
</evidence>
<keyword evidence="1" id="KW-0812">Transmembrane</keyword>
<name>A0A2W5Q241_RHOSU</name>
<dbReference type="Proteomes" id="UP000249185">
    <property type="component" value="Unassembled WGS sequence"/>
</dbReference>
<proteinExistence type="predicted"/>
<dbReference type="InterPro" id="IPR009838">
    <property type="entry name" value="T4SS_TraL"/>
</dbReference>
<protein>
    <submittedName>
        <fullName evidence="2">Type IV conjugative transfer system protein TraL</fullName>
    </submittedName>
</protein>
<organism evidence="2 3">
    <name type="scientific">Rhodovulum sulfidophilum</name>
    <name type="common">Rhodobacter sulfidophilus</name>
    <dbReference type="NCBI Taxonomy" id="35806"/>
    <lineage>
        <taxon>Bacteria</taxon>
        <taxon>Pseudomonadati</taxon>
        <taxon>Pseudomonadota</taxon>
        <taxon>Alphaproteobacteria</taxon>
        <taxon>Rhodobacterales</taxon>
        <taxon>Paracoccaceae</taxon>
        <taxon>Rhodovulum</taxon>
    </lineage>
</organism>
<keyword evidence="1" id="KW-1133">Transmembrane helix</keyword>
<dbReference type="AlphaFoldDB" id="A0A2W5Q241"/>
<dbReference type="GO" id="GO:0019867">
    <property type="term" value="C:outer membrane"/>
    <property type="evidence" value="ECO:0007669"/>
    <property type="project" value="InterPro"/>
</dbReference>
<evidence type="ECO:0000313" key="2">
    <source>
        <dbReference type="EMBL" id="PZQ48813.1"/>
    </source>
</evidence>
<feature type="transmembrane region" description="Helical" evidence="1">
    <location>
        <begin position="33"/>
        <end position="60"/>
    </location>
</feature>
<dbReference type="EMBL" id="QFPW01000010">
    <property type="protein sequence ID" value="PZQ48813.1"/>
    <property type="molecule type" value="Genomic_DNA"/>
</dbReference>
<evidence type="ECO:0000256" key="1">
    <source>
        <dbReference type="SAM" id="Phobius"/>
    </source>
</evidence>
<sequence>MPCGGRNQTLREVEIPQTLDAPPLVMIFDGTQFIVTMAGLFLGLITGWIFVGLAAGYFLGGFLTRFSQTKPNGFIRHRLYFMGVPIVSQKYPHGLDREYRP</sequence>
<dbReference type="Pfam" id="PF07178">
    <property type="entry name" value="TraL"/>
    <property type="match status" value="1"/>
</dbReference>
<gene>
    <name evidence="2" type="primary">traL</name>
    <name evidence="2" type="ORF">DI556_13440</name>
</gene>
<dbReference type="NCBIfam" id="TIGR02762">
    <property type="entry name" value="TraL_TIGR"/>
    <property type="match status" value="1"/>
</dbReference>
<accession>A0A2W5Q241</accession>
<reference evidence="2 3" key="1">
    <citation type="submission" date="2017-08" db="EMBL/GenBank/DDBJ databases">
        <title>Infants hospitalized years apart are colonized by the same room-sourced microbial strains.</title>
        <authorList>
            <person name="Brooks B."/>
            <person name="Olm M.R."/>
            <person name="Firek B.A."/>
            <person name="Baker R."/>
            <person name="Thomas B.C."/>
            <person name="Morowitz M.J."/>
            <person name="Banfield J.F."/>
        </authorList>
    </citation>
    <scope>NUCLEOTIDE SEQUENCE [LARGE SCALE GENOMIC DNA]</scope>
    <source>
        <strain evidence="2">S2_005_002_R2_34</strain>
    </source>
</reference>